<dbReference type="Pfam" id="PF01614">
    <property type="entry name" value="IclR_C"/>
    <property type="match status" value="1"/>
</dbReference>
<dbReference type="InterPro" id="IPR050707">
    <property type="entry name" value="HTH_MetabolicPath_Reg"/>
</dbReference>
<evidence type="ECO:0000313" key="7">
    <source>
        <dbReference type="Proteomes" id="UP000295560"/>
    </source>
</evidence>
<evidence type="ECO:0000256" key="2">
    <source>
        <dbReference type="ARBA" id="ARBA00023125"/>
    </source>
</evidence>
<proteinExistence type="predicted"/>
<comment type="caution">
    <text evidence="6">The sequence shown here is derived from an EMBL/GenBank/DDBJ whole genome shotgun (WGS) entry which is preliminary data.</text>
</comment>
<dbReference type="SMART" id="SM00346">
    <property type="entry name" value="HTH_ICLR"/>
    <property type="match status" value="1"/>
</dbReference>
<feature type="domain" description="HTH iclR-type" evidence="4">
    <location>
        <begin position="12"/>
        <end position="73"/>
    </location>
</feature>
<reference evidence="6 7" key="1">
    <citation type="submission" date="2019-03" db="EMBL/GenBank/DDBJ databases">
        <title>Sequencing the genomes of 1000 actinobacteria strains.</title>
        <authorList>
            <person name="Klenk H.-P."/>
        </authorList>
    </citation>
    <scope>NUCLEOTIDE SEQUENCE [LARGE SCALE GENOMIC DNA]</scope>
    <source>
        <strain evidence="6 7">DSM 44969</strain>
    </source>
</reference>
<dbReference type="AlphaFoldDB" id="A0A4R1HYJ4"/>
<evidence type="ECO:0000313" key="6">
    <source>
        <dbReference type="EMBL" id="TCK25940.1"/>
    </source>
</evidence>
<dbReference type="Pfam" id="PF09339">
    <property type="entry name" value="HTH_IclR"/>
    <property type="match status" value="1"/>
</dbReference>
<keyword evidence="2" id="KW-0238">DNA-binding</keyword>
<evidence type="ECO:0000259" key="4">
    <source>
        <dbReference type="PROSITE" id="PS51077"/>
    </source>
</evidence>
<dbReference type="InterPro" id="IPR036390">
    <property type="entry name" value="WH_DNA-bd_sf"/>
</dbReference>
<keyword evidence="7" id="KW-1185">Reference proteome</keyword>
<keyword evidence="1" id="KW-0805">Transcription regulation</keyword>
<dbReference type="OrthoDB" id="3730822at2"/>
<dbReference type="PANTHER" id="PTHR30136">
    <property type="entry name" value="HELIX-TURN-HELIX TRANSCRIPTIONAL REGULATOR, ICLR FAMILY"/>
    <property type="match status" value="1"/>
</dbReference>
<evidence type="ECO:0000259" key="5">
    <source>
        <dbReference type="PROSITE" id="PS51078"/>
    </source>
</evidence>
<dbReference type="Gene3D" id="1.10.10.10">
    <property type="entry name" value="Winged helix-like DNA-binding domain superfamily/Winged helix DNA-binding domain"/>
    <property type="match status" value="1"/>
</dbReference>
<dbReference type="SUPFAM" id="SSF46785">
    <property type="entry name" value="Winged helix' DNA-binding domain"/>
    <property type="match status" value="1"/>
</dbReference>
<sequence>MSVTGASGRSASPAVTRAAAILTRLAAEPGRPVGPSELSRQVGVPKSTVLNVCAALVEAGLLSRSGEGYELGGRLAELGHAYLAGVTEVEVFHRLCRERYPQTSRTVQLAVLGDGASAVYLARHDGRDPLHLGLAAEIGRSVPAYCTASGKALLAALDESGLATRVPADGALEPATTASLSTVDGLRDDLRATRDRGYATEDGEIVDGLCCVGVAVRTPRRADGLVGLSFTSMRRAADDPASTAAELRELAGVFAARIGGGLAY</sequence>
<dbReference type="InterPro" id="IPR029016">
    <property type="entry name" value="GAF-like_dom_sf"/>
</dbReference>
<dbReference type="GO" id="GO:0045892">
    <property type="term" value="P:negative regulation of DNA-templated transcription"/>
    <property type="evidence" value="ECO:0007669"/>
    <property type="project" value="TreeGrafter"/>
</dbReference>
<dbReference type="SUPFAM" id="SSF55781">
    <property type="entry name" value="GAF domain-like"/>
    <property type="match status" value="1"/>
</dbReference>
<name>A0A4R1HYJ4_PSEEN</name>
<evidence type="ECO:0000256" key="1">
    <source>
        <dbReference type="ARBA" id="ARBA00023015"/>
    </source>
</evidence>
<protein>
    <submittedName>
        <fullName evidence="6">IclR family transcriptional regulator</fullName>
    </submittedName>
</protein>
<evidence type="ECO:0000256" key="3">
    <source>
        <dbReference type="ARBA" id="ARBA00023163"/>
    </source>
</evidence>
<dbReference type="InterPro" id="IPR005471">
    <property type="entry name" value="Tscrpt_reg_IclR_N"/>
</dbReference>
<dbReference type="PROSITE" id="PS51077">
    <property type="entry name" value="HTH_ICLR"/>
    <property type="match status" value="1"/>
</dbReference>
<feature type="domain" description="IclR-ED" evidence="5">
    <location>
        <begin position="74"/>
        <end position="260"/>
    </location>
</feature>
<dbReference type="InterPro" id="IPR036388">
    <property type="entry name" value="WH-like_DNA-bd_sf"/>
</dbReference>
<dbReference type="GO" id="GO:0003700">
    <property type="term" value="F:DNA-binding transcription factor activity"/>
    <property type="evidence" value="ECO:0007669"/>
    <property type="project" value="TreeGrafter"/>
</dbReference>
<dbReference type="Gene3D" id="3.30.450.40">
    <property type="match status" value="1"/>
</dbReference>
<dbReference type="PANTHER" id="PTHR30136:SF24">
    <property type="entry name" value="HTH-TYPE TRANSCRIPTIONAL REPRESSOR ALLR"/>
    <property type="match status" value="1"/>
</dbReference>
<dbReference type="InterPro" id="IPR014757">
    <property type="entry name" value="Tscrpt_reg_IclR_C"/>
</dbReference>
<dbReference type="EMBL" id="SMFZ01000001">
    <property type="protein sequence ID" value="TCK25940.1"/>
    <property type="molecule type" value="Genomic_DNA"/>
</dbReference>
<organism evidence="6 7">
    <name type="scientific">Pseudonocardia endophytica</name>
    <dbReference type="NCBI Taxonomy" id="401976"/>
    <lineage>
        <taxon>Bacteria</taxon>
        <taxon>Bacillati</taxon>
        <taxon>Actinomycetota</taxon>
        <taxon>Actinomycetes</taxon>
        <taxon>Pseudonocardiales</taxon>
        <taxon>Pseudonocardiaceae</taxon>
        <taxon>Pseudonocardia</taxon>
    </lineage>
</organism>
<dbReference type="PROSITE" id="PS51078">
    <property type="entry name" value="ICLR_ED"/>
    <property type="match status" value="1"/>
</dbReference>
<gene>
    <name evidence="6" type="ORF">EV378_1767</name>
</gene>
<accession>A0A4R1HYJ4</accession>
<dbReference type="GO" id="GO:0003677">
    <property type="term" value="F:DNA binding"/>
    <property type="evidence" value="ECO:0007669"/>
    <property type="project" value="UniProtKB-KW"/>
</dbReference>
<keyword evidence="3" id="KW-0804">Transcription</keyword>
<dbReference type="Proteomes" id="UP000295560">
    <property type="component" value="Unassembled WGS sequence"/>
</dbReference>